<proteinExistence type="predicted"/>
<dbReference type="AlphaFoldDB" id="A0A9W6YUH0"/>
<keyword evidence="2" id="KW-1185">Reference proteome</keyword>
<dbReference type="CDD" id="cd09272">
    <property type="entry name" value="RNase_HI_RT_Ty1"/>
    <property type="match status" value="1"/>
</dbReference>
<organism evidence="1 2">
    <name type="scientific">Ambrosiozyma monospora</name>
    <name type="common">Yeast</name>
    <name type="synonym">Endomycopsis monosporus</name>
    <dbReference type="NCBI Taxonomy" id="43982"/>
    <lineage>
        <taxon>Eukaryota</taxon>
        <taxon>Fungi</taxon>
        <taxon>Dikarya</taxon>
        <taxon>Ascomycota</taxon>
        <taxon>Saccharomycotina</taxon>
        <taxon>Pichiomycetes</taxon>
        <taxon>Pichiales</taxon>
        <taxon>Pichiaceae</taxon>
        <taxon>Ambrosiozyma</taxon>
    </lineage>
</organism>
<gene>
    <name evidence="1" type="ORF">Amon01_000136800</name>
</gene>
<name>A0A9W6YUH0_AMBMO</name>
<sequence length="215" mass="24655">MSTRSYSIVYSFKWDKDHINNQLVGYSDASHAGDKCSRKSTTSSLFMFLGGPIYWNSRVCKVSAISSTEAEFVSMVDAGHDLICIRQAMIILGLVDRRYSDKYVPLCNIWIRKPDKCQCYQKFEEKDKDGYTNLHPLRKFPIMADNTPAIYLSHSLACHGRTRYLGSRIGEANTLVNQKWISYEYLETKEMLADILTKPVTPAVMNYLIPKILKK</sequence>
<dbReference type="PANTHER" id="PTHR11439">
    <property type="entry name" value="GAG-POL-RELATED RETROTRANSPOSON"/>
    <property type="match status" value="1"/>
</dbReference>
<dbReference type="Proteomes" id="UP001165063">
    <property type="component" value="Unassembled WGS sequence"/>
</dbReference>
<protein>
    <submittedName>
        <fullName evidence="1">Unnamed protein product</fullName>
    </submittedName>
</protein>
<dbReference type="PANTHER" id="PTHR11439:SF467">
    <property type="entry name" value="INTEGRASE CATALYTIC DOMAIN-CONTAINING PROTEIN"/>
    <property type="match status" value="1"/>
</dbReference>
<evidence type="ECO:0000313" key="1">
    <source>
        <dbReference type="EMBL" id="GMG20618.1"/>
    </source>
</evidence>
<reference evidence="1" key="1">
    <citation type="submission" date="2023-04" db="EMBL/GenBank/DDBJ databases">
        <title>Ambrosiozyma monospora NBRC 1965.</title>
        <authorList>
            <person name="Ichikawa N."/>
            <person name="Sato H."/>
            <person name="Tonouchi N."/>
        </authorList>
    </citation>
    <scope>NUCLEOTIDE SEQUENCE</scope>
    <source>
        <strain evidence="1">NBRC 1965</strain>
    </source>
</reference>
<dbReference type="EMBL" id="BSXU01000415">
    <property type="protein sequence ID" value="GMG20618.1"/>
    <property type="molecule type" value="Genomic_DNA"/>
</dbReference>
<accession>A0A9W6YUH0</accession>
<dbReference type="OrthoDB" id="5423336at2759"/>
<evidence type="ECO:0000313" key="2">
    <source>
        <dbReference type="Proteomes" id="UP001165063"/>
    </source>
</evidence>
<comment type="caution">
    <text evidence="1">The sequence shown here is derived from an EMBL/GenBank/DDBJ whole genome shotgun (WGS) entry which is preliminary data.</text>
</comment>